<comment type="caution">
    <text evidence="1">The sequence shown here is derived from an EMBL/GenBank/DDBJ whole genome shotgun (WGS) entry which is preliminary data.</text>
</comment>
<reference evidence="1 2" key="1">
    <citation type="journal article" date="2018" name="Front. Plant Sci.">
        <title>Red Clover (Trifolium pratense) and Zigzag Clover (T. medium) - A Picture of Genomic Similarities and Differences.</title>
        <authorList>
            <person name="Dluhosova J."/>
            <person name="Istvanek J."/>
            <person name="Nedelnik J."/>
            <person name="Repkova J."/>
        </authorList>
    </citation>
    <scope>NUCLEOTIDE SEQUENCE [LARGE SCALE GENOMIC DNA]</scope>
    <source>
        <strain evidence="2">cv. 10/8</strain>
        <tissue evidence="1">Leaf</tissue>
    </source>
</reference>
<protein>
    <submittedName>
        <fullName evidence="1">Uncharacterized protein</fullName>
    </submittedName>
</protein>
<proteinExistence type="predicted"/>
<evidence type="ECO:0000313" key="1">
    <source>
        <dbReference type="EMBL" id="MCI58010.1"/>
    </source>
</evidence>
<sequence>MTYNIQNAFHSQGYFGVKVTPLGSHLALLEGKEEGEVQALMEDAKEWLDQWFREIRPWSPKEIDVEHIIWLRVYGIPA</sequence>
<organism evidence="1 2">
    <name type="scientific">Trifolium medium</name>
    <dbReference type="NCBI Taxonomy" id="97028"/>
    <lineage>
        <taxon>Eukaryota</taxon>
        <taxon>Viridiplantae</taxon>
        <taxon>Streptophyta</taxon>
        <taxon>Embryophyta</taxon>
        <taxon>Tracheophyta</taxon>
        <taxon>Spermatophyta</taxon>
        <taxon>Magnoliopsida</taxon>
        <taxon>eudicotyledons</taxon>
        <taxon>Gunneridae</taxon>
        <taxon>Pentapetalae</taxon>
        <taxon>rosids</taxon>
        <taxon>fabids</taxon>
        <taxon>Fabales</taxon>
        <taxon>Fabaceae</taxon>
        <taxon>Papilionoideae</taxon>
        <taxon>50 kb inversion clade</taxon>
        <taxon>NPAAA clade</taxon>
        <taxon>Hologalegina</taxon>
        <taxon>IRL clade</taxon>
        <taxon>Trifolieae</taxon>
        <taxon>Trifolium</taxon>
    </lineage>
</organism>
<feature type="non-terminal residue" evidence="1">
    <location>
        <position position="78"/>
    </location>
</feature>
<dbReference type="Proteomes" id="UP000265520">
    <property type="component" value="Unassembled WGS sequence"/>
</dbReference>
<dbReference type="AlphaFoldDB" id="A0A392TCR2"/>
<name>A0A392TCR2_9FABA</name>
<dbReference type="EMBL" id="LXQA010538787">
    <property type="protein sequence ID" value="MCI58010.1"/>
    <property type="molecule type" value="Genomic_DNA"/>
</dbReference>
<accession>A0A392TCR2</accession>
<evidence type="ECO:0000313" key="2">
    <source>
        <dbReference type="Proteomes" id="UP000265520"/>
    </source>
</evidence>
<keyword evidence="2" id="KW-1185">Reference proteome</keyword>